<dbReference type="InterPro" id="IPR013166">
    <property type="entry name" value="Citrate_lyase_ligase_C"/>
</dbReference>
<feature type="domain" description="Citrate lyase ligase C-terminal" evidence="4">
    <location>
        <begin position="156"/>
        <end position="336"/>
    </location>
</feature>
<dbReference type="AlphaFoldDB" id="A0A4Z0J712"/>
<evidence type="ECO:0000313" key="5">
    <source>
        <dbReference type="EMBL" id="TGD17741.1"/>
    </source>
</evidence>
<accession>A0A4Z0J712</accession>
<dbReference type="GO" id="GO:0008771">
    <property type="term" value="F:[citrate (pro-3S)-lyase] ligase activity"/>
    <property type="evidence" value="ECO:0007669"/>
    <property type="project" value="UniProtKB-EC"/>
</dbReference>
<dbReference type="Gene3D" id="3.40.50.620">
    <property type="entry name" value="HUPs"/>
    <property type="match status" value="1"/>
</dbReference>
<keyword evidence="2 3" id="KW-0067">ATP-binding</keyword>
<organism evidence="5 6">
    <name type="scientific">Levilactobacillus suantsaiihabitans</name>
    <dbReference type="NCBI Taxonomy" id="2487722"/>
    <lineage>
        <taxon>Bacteria</taxon>
        <taxon>Bacillati</taxon>
        <taxon>Bacillota</taxon>
        <taxon>Bacilli</taxon>
        <taxon>Lactobacillales</taxon>
        <taxon>Lactobacillaceae</taxon>
        <taxon>Levilactobacillus</taxon>
    </lineage>
</organism>
<dbReference type="InterPro" id="IPR004821">
    <property type="entry name" value="Cyt_trans-like"/>
</dbReference>
<keyword evidence="3 5" id="KW-0436">Ligase</keyword>
<keyword evidence="6" id="KW-1185">Reference proteome</keyword>
<dbReference type="NCBIfam" id="TIGR00124">
    <property type="entry name" value="cit_ly_ligase"/>
    <property type="match status" value="1"/>
</dbReference>
<proteinExistence type="predicted"/>
<dbReference type="Proteomes" id="UP000297348">
    <property type="component" value="Unassembled WGS sequence"/>
</dbReference>
<dbReference type="EC" id="6.2.1.22" evidence="3"/>
<dbReference type="SMART" id="SM00764">
    <property type="entry name" value="Citrate_ly_lig"/>
    <property type="match status" value="1"/>
</dbReference>
<dbReference type="PANTHER" id="PTHR40599">
    <property type="entry name" value="[CITRATE [PRO-3S]-LYASE] LIGASE"/>
    <property type="match status" value="1"/>
</dbReference>
<dbReference type="InterPro" id="IPR014729">
    <property type="entry name" value="Rossmann-like_a/b/a_fold"/>
</dbReference>
<dbReference type="PANTHER" id="PTHR40599:SF1">
    <property type="entry name" value="[CITRATE [PRO-3S]-LYASE] LIGASE"/>
    <property type="match status" value="1"/>
</dbReference>
<dbReference type="Pfam" id="PF08218">
    <property type="entry name" value="Citrate_ly_lig"/>
    <property type="match status" value="1"/>
</dbReference>
<evidence type="ECO:0000256" key="2">
    <source>
        <dbReference type="ARBA" id="ARBA00022840"/>
    </source>
</evidence>
<dbReference type="GO" id="GO:0005524">
    <property type="term" value="F:ATP binding"/>
    <property type="evidence" value="ECO:0007669"/>
    <property type="project" value="UniProtKB-UniRule"/>
</dbReference>
<protein>
    <recommendedName>
        <fullName evidence="3">[Citrate [pro-3S]-lyase] ligase</fullName>
        <ecNumber evidence="3">6.2.1.22</ecNumber>
    </recommendedName>
</protein>
<keyword evidence="5" id="KW-0456">Lyase</keyword>
<dbReference type="NCBIfam" id="TIGR00125">
    <property type="entry name" value="cyt_tran_rel"/>
    <property type="match status" value="1"/>
</dbReference>
<evidence type="ECO:0000256" key="1">
    <source>
        <dbReference type="ARBA" id="ARBA00022741"/>
    </source>
</evidence>
<keyword evidence="1 3" id="KW-0547">Nucleotide-binding</keyword>
<dbReference type="EMBL" id="RKLX01000023">
    <property type="protein sequence ID" value="TGD17741.1"/>
    <property type="molecule type" value="Genomic_DNA"/>
</dbReference>
<comment type="catalytic activity">
    <reaction evidence="3">
        <text>holo-[citrate lyase ACP] + acetate + ATP = acetyl-[citrate lyase ACP] + AMP + diphosphate</text>
        <dbReference type="Rhea" id="RHEA:23788"/>
        <dbReference type="Rhea" id="RHEA-COMP:10158"/>
        <dbReference type="Rhea" id="RHEA-COMP:13710"/>
        <dbReference type="ChEBI" id="CHEBI:30089"/>
        <dbReference type="ChEBI" id="CHEBI:30616"/>
        <dbReference type="ChEBI" id="CHEBI:33019"/>
        <dbReference type="ChEBI" id="CHEBI:82683"/>
        <dbReference type="ChEBI" id="CHEBI:137976"/>
        <dbReference type="ChEBI" id="CHEBI:456215"/>
        <dbReference type="EC" id="6.2.1.22"/>
    </reaction>
</comment>
<dbReference type="OrthoDB" id="9779753at2"/>
<comment type="caution">
    <text evidence="5">The sequence shown here is derived from an EMBL/GenBank/DDBJ whole genome shotgun (WGS) entry which is preliminary data.</text>
</comment>
<dbReference type="GO" id="GO:0016829">
    <property type="term" value="F:lyase activity"/>
    <property type="evidence" value="ECO:0007669"/>
    <property type="project" value="UniProtKB-KW"/>
</dbReference>
<comment type="function">
    <text evidence="3">Acetylation of prosthetic group (2-(5''-phosphoribosyl)-3'-dephosphocoenzyme-A) of the gamma subunit of citrate lyase.</text>
</comment>
<reference evidence="5 6" key="1">
    <citation type="submission" date="2018-10" db="EMBL/GenBank/DDBJ databases">
        <title>Lactobacillus sp. R7 and Lactobacillus sp. R19 isolated from fermented mustard green product of Taiwan.</title>
        <authorList>
            <person name="Lin S.-T."/>
        </authorList>
    </citation>
    <scope>NUCLEOTIDE SEQUENCE [LARGE SCALE GENOMIC DNA]</scope>
    <source>
        <strain evidence="5 6">BCRC 81129</strain>
    </source>
</reference>
<dbReference type="RefSeq" id="WP_135368746.1">
    <property type="nucleotide sequence ID" value="NZ_RKLX01000023.1"/>
</dbReference>
<name>A0A4Z0J712_9LACO</name>
<dbReference type="SUPFAM" id="SSF52374">
    <property type="entry name" value="Nucleotidylyl transferase"/>
    <property type="match status" value="1"/>
</dbReference>
<evidence type="ECO:0000256" key="3">
    <source>
        <dbReference type="PIRNR" id="PIRNR005751"/>
    </source>
</evidence>
<evidence type="ECO:0000313" key="6">
    <source>
        <dbReference type="Proteomes" id="UP000297348"/>
    </source>
</evidence>
<evidence type="ECO:0000259" key="4">
    <source>
        <dbReference type="SMART" id="SM00764"/>
    </source>
</evidence>
<gene>
    <name evidence="5" type="primary">citC</name>
    <name evidence="5" type="ORF">EGT51_11095</name>
</gene>
<dbReference type="PIRSF" id="PIRSF005751">
    <property type="entry name" value="Acet_citr_lig"/>
    <property type="match status" value="1"/>
</dbReference>
<dbReference type="InterPro" id="IPR005216">
    <property type="entry name" value="Citrate_lyase_ligase"/>
</dbReference>
<sequence>MEQAVQTLNLTDVAVFKEWREFLESLGITNFQENELQQIDTTLGMYNEQGSLIATGSVAGNVLKYVGVCNKFSTQGSHFNSIVSALMNLLAQRGIFHLFVFTKVKYSASFQHVGFHELAQTDLGAILETGDTDVNDYVRRVEKVATERRLLPAKRVGAIVMNANPFTLGHRYLVEQAAQENELVYVFVVSDDVSLFTTAERLALVKQGTQDLKNVVVVTGDQYMVSYVTFPAYFLPTADEAIQFQTTLDARLFRDQIAPALQIQTRYLGSEPISRTTGIYNQVLQAELPPSVDVKVISRLTHGDQVITATRVRQAIAENQAASVLDWLPANTADFIQQNLATLQARIQKGMNINGN</sequence>